<evidence type="ECO:0000313" key="3">
    <source>
        <dbReference type="Proteomes" id="UP000751614"/>
    </source>
</evidence>
<dbReference type="Gene3D" id="2.60.120.200">
    <property type="match status" value="1"/>
</dbReference>
<dbReference type="EMBL" id="VCNI01000002">
    <property type="protein sequence ID" value="TMU54605.1"/>
    <property type="molecule type" value="Genomic_DNA"/>
</dbReference>
<gene>
    <name evidence="2" type="ORF">FGG15_10360</name>
</gene>
<sequence>MSRNTIWVVLLAVASVFSCKDDSTPEPSNELFAYHTSLRNSDKAHQRYEDLIVKLDAGQLEFRLENTYAPVWTVGDYNYPIQDLFPNREVDQNSRYSYVRLMEQSDDKIVVHYTHRPKLSGLFASIDENPLYTGGITNVIHEIFIIEKDYSITRYLKNAEGTRYEDWVHPEFGSIQKIQLEQSGITHGELQHGKSAPIYPRAPFDGNAVLEIAAPTPLLSWTFNDGMQPHEDFVVEAVTETNCPIKGLSTHYEKGISGTALAFDGYYTSVSLAEEKVPEMDKTFSISSWIAPDAYPYNKAPIIHQSKGWGKEGFYLGLDPYGHIIFSANGEETKSKSKVDFGKWSFIGVSVNNATVELSINGKVEVSKTLKTPIDFIDAPIQIGMNNELDRGSDFVRTNAENIDYFIGFQGLIDELAIFDSALDADTFTHLFDKTKPEDFTSSLALSVLPGESETGKFGAYYTDLTLNNALWDNLWRNVENPDIVVEFDDVKGSVKFWRGTNYASNWISDNNIWMADQSTETWGPHGCSEHMADKQNRQSYARIIENNPARAIIHWKYPCVDVGYINNNDETNWSDEYYYIYPDGTAVRKVNFNGRGLPETDDEDTFAVDEDEEEGEEEEELSEFSLATMAWGETMAEYRDTYYHPENDTWTEENIGAAGPGFQDVQILLSPGVKALDLVGLNAMDVANLKGDVQKLQWELPNKTPFVQIHDASIELVKTKSEYKTFEVFQGGYITPWGLAENSDYTDDPFAGPWNHWPVNLLPSDGRYAIGNDRIGHFALGANDFIPSVGAMVLHGMTNQSIESLIPLARSWKLPPPVTQVQGATSVAYSKEQKAFLIDSSANEISFTINASEEQPIVNPAFVLSNWNGDAKFSINGQPVSKDIRTGIERDANGKKRLVIWLKYTTSTAVNVSITAL</sequence>
<feature type="region of interest" description="Disordered" evidence="1">
    <location>
        <begin position="597"/>
        <end position="620"/>
    </location>
</feature>
<proteinExistence type="predicted"/>
<accession>A0ABY2WJ30</accession>
<evidence type="ECO:0000313" key="2">
    <source>
        <dbReference type="EMBL" id="TMU54605.1"/>
    </source>
</evidence>
<feature type="compositionally biased region" description="Acidic residues" evidence="1">
    <location>
        <begin position="600"/>
        <end position="620"/>
    </location>
</feature>
<evidence type="ECO:0000256" key="1">
    <source>
        <dbReference type="SAM" id="MobiDB-lite"/>
    </source>
</evidence>
<name>A0ABY2WJ30_9FLAO</name>
<organism evidence="2 3">
    <name type="scientific">Flagellimonas algicola</name>
    <dbReference type="NCBI Taxonomy" id="2583815"/>
    <lineage>
        <taxon>Bacteria</taxon>
        <taxon>Pseudomonadati</taxon>
        <taxon>Bacteroidota</taxon>
        <taxon>Flavobacteriia</taxon>
        <taxon>Flavobacteriales</taxon>
        <taxon>Flavobacteriaceae</taxon>
        <taxon>Flagellimonas</taxon>
    </lineage>
</organism>
<keyword evidence="3" id="KW-1185">Reference proteome</keyword>
<comment type="caution">
    <text evidence="2">The sequence shown here is derived from an EMBL/GenBank/DDBJ whole genome shotgun (WGS) entry which is preliminary data.</text>
</comment>
<dbReference type="PROSITE" id="PS51257">
    <property type="entry name" value="PROKAR_LIPOPROTEIN"/>
    <property type="match status" value="1"/>
</dbReference>
<protein>
    <submittedName>
        <fullName evidence="2">LamG domain-containing protein</fullName>
    </submittedName>
</protein>
<dbReference type="Proteomes" id="UP000751614">
    <property type="component" value="Unassembled WGS sequence"/>
</dbReference>
<reference evidence="2 3" key="1">
    <citation type="submission" date="2019-05" db="EMBL/GenBank/DDBJ databases">
        <title>Flagellimonas sp. AsT0115, sp. nov., isolated from a marine red algae, Asparagopsis taxiformis.</title>
        <authorList>
            <person name="Kim J."/>
            <person name="Jeong S.E."/>
            <person name="Jeon C.O."/>
        </authorList>
    </citation>
    <scope>NUCLEOTIDE SEQUENCE [LARGE SCALE GENOMIC DNA]</scope>
    <source>
        <strain evidence="2 3">AsT0115</strain>
    </source>
</reference>
<dbReference type="RefSeq" id="WP_138835947.1">
    <property type="nucleotide sequence ID" value="NZ_VCNI01000002.1"/>
</dbReference>
<dbReference type="Pfam" id="PF13385">
    <property type="entry name" value="Laminin_G_3"/>
    <property type="match status" value="1"/>
</dbReference>
<dbReference type="SUPFAM" id="SSF49899">
    <property type="entry name" value="Concanavalin A-like lectins/glucanases"/>
    <property type="match status" value="1"/>
</dbReference>
<dbReference type="InterPro" id="IPR013320">
    <property type="entry name" value="ConA-like_dom_sf"/>
</dbReference>